<gene>
    <name evidence="2" type="ORF">BDY21DRAFT_365002</name>
</gene>
<evidence type="ECO:0008006" key="4">
    <source>
        <dbReference type="Google" id="ProtNLM"/>
    </source>
</evidence>
<feature type="region of interest" description="Disordered" evidence="1">
    <location>
        <begin position="113"/>
        <end position="181"/>
    </location>
</feature>
<feature type="compositionally biased region" description="Acidic residues" evidence="1">
    <location>
        <begin position="250"/>
        <end position="267"/>
    </location>
</feature>
<feature type="compositionally biased region" description="Polar residues" evidence="1">
    <location>
        <begin position="382"/>
        <end position="393"/>
    </location>
</feature>
<feature type="region of interest" description="Disordered" evidence="1">
    <location>
        <begin position="72"/>
        <end position="96"/>
    </location>
</feature>
<dbReference type="OrthoDB" id="5420391at2759"/>
<dbReference type="PANTHER" id="PTHR42084">
    <property type="entry name" value="YALI0E26631P"/>
    <property type="match status" value="1"/>
</dbReference>
<reference evidence="2" key="1">
    <citation type="journal article" date="2020" name="Stud. Mycol.">
        <title>101 Dothideomycetes genomes: a test case for predicting lifestyles and emergence of pathogens.</title>
        <authorList>
            <person name="Haridas S."/>
            <person name="Albert R."/>
            <person name="Binder M."/>
            <person name="Bloem J."/>
            <person name="Labutti K."/>
            <person name="Salamov A."/>
            <person name="Andreopoulos B."/>
            <person name="Baker S."/>
            <person name="Barry K."/>
            <person name="Bills G."/>
            <person name="Bluhm B."/>
            <person name="Cannon C."/>
            <person name="Castanera R."/>
            <person name="Culley D."/>
            <person name="Daum C."/>
            <person name="Ezra D."/>
            <person name="Gonzalez J."/>
            <person name="Henrissat B."/>
            <person name="Kuo A."/>
            <person name="Liang C."/>
            <person name="Lipzen A."/>
            <person name="Lutzoni F."/>
            <person name="Magnuson J."/>
            <person name="Mondo S."/>
            <person name="Nolan M."/>
            <person name="Ohm R."/>
            <person name="Pangilinan J."/>
            <person name="Park H.-J."/>
            <person name="Ramirez L."/>
            <person name="Alfaro M."/>
            <person name="Sun H."/>
            <person name="Tritt A."/>
            <person name="Yoshinaga Y."/>
            <person name="Zwiers L.-H."/>
            <person name="Turgeon B."/>
            <person name="Goodwin S."/>
            <person name="Spatafora J."/>
            <person name="Crous P."/>
            <person name="Grigoriev I."/>
        </authorList>
    </citation>
    <scope>NUCLEOTIDE SEQUENCE</scope>
    <source>
        <strain evidence="2">ATCC 16933</strain>
    </source>
</reference>
<dbReference type="PANTHER" id="PTHR42084:SF1">
    <property type="entry name" value="SERINE_THREONINE-PROTEIN KINASE PPK6"/>
    <property type="match status" value="1"/>
</dbReference>
<evidence type="ECO:0000313" key="2">
    <source>
        <dbReference type="EMBL" id="KAF2455735.1"/>
    </source>
</evidence>
<dbReference type="Proteomes" id="UP000799766">
    <property type="component" value="Unassembled WGS sequence"/>
</dbReference>
<feature type="compositionally biased region" description="Polar residues" evidence="1">
    <location>
        <begin position="288"/>
        <end position="309"/>
    </location>
</feature>
<feature type="compositionally biased region" description="Polar residues" evidence="1">
    <location>
        <begin position="348"/>
        <end position="358"/>
    </location>
</feature>
<feature type="region of interest" description="Disordered" evidence="1">
    <location>
        <begin position="194"/>
        <end position="393"/>
    </location>
</feature>
<sequence length="634" mass="68006">MAFPGPCSGVVRPFTCVDALGSATPHFRLSRSRTSYGKVSTAIRLRSLIFRNAHRHASNVMSLDLLAEFGSPTGDSQATSKPENKPAVPTSGPNQAAGYSFFDDIAPLDSGFKHPVNDSASSGKVPAFQTSQATHSGTPTAVLQQPSTSAADDDWGDFEDATPSAGYPQPAAANSGNDLLGGFQSSNTLDYAKQPAVAPSGGLPQTPPKDFFDLLGDSAGPRAIQHAPREPAPPRPKPTGPPRDPNVLFDAEDLDEEDEFGEFEGDEWVQHEDPLGTVEPQKALGQMSLGTDQSSQNPREASKPSQPQNDLLDLLSPAESAPAEPAPISTQSEASATSRRKAPRLVQSFAQKTQTARQSPAAKKQEEEEEEEWPDFPDDQAPSGNTNDKSPLSALSTSVIGFSSSTENDTTDVPPTNIPPPALILGLFPSLLNSAQRALFEPLSSASPDTKSAILSSSITHDFLRAYLALGTVVGRVIAGRKMRWKRDSHLAQGMRIGPAASGGRVGAGMKLTGVDRAESTREQTEVLDVLRVWKTQVGKLRSAVAGASNAGATHLGHVPELRETMPVKRATQQEGGLTAPRPCALCGLRREERVDKVDFDVQDNFGEWWIERTSMHRACKNFWNGNREKLRQR</sequence>
<protein>
    <recommendedName>
        <fullName evidence="4">Serine/threonine-protein kinase ppk6</fullName>
    </recommendedName>
</protein>
<name>A0A6A6NVC6_9PEZI</name>
<accession>A0A6A6NVC6</accession>
<feature type="compositionally biased region" description="Acidic residues" evidence="1">
    <location>
        <begin position="151"/>
        <end position="160"/>
    </location>
</feature>
<feature type="compositionally biased region" description="Acidic residues" evidence="1">
    <location>
        <begin position="367"/>
        <end position="378"/>
    </location>
</feature>
<feature type="compositionally biased region" description="Polar residues" evidence="1">
    <location>
        <begin position="172"/>
        <end position="181"/>
    </location>
</feature>
<feature type="compositionally biased region" description="Polar residues" evidence="1">
    <location>
        <begin position="328"/>
        <end position="337"/>
    </location>
</feature>
<evidence type="ECO:0000313" key="3">
    <source>
        <dbReference type="Proteomes" id="UP000799766"/>
    </source>
</evidence>
<organism evidence="2 3">
    <name type="scientific">Lineolata rhizophorae</name>
    <dbReference type="NCBI Taxonomy" id="578093"/>
    <lineage>
        <taxon>Eukaryota</taxon>
        <taxon>Fungi</taxon>
        <taxon>Dikarya</taxon>
        <taxon>Ascomycota</taxon>
        <taxon>Pezizomycotina</taxon>
        <taxon>Dothideomycetes</taxon>
        <taxon>Dothideomycetes incertae sedis</taxon>
        <taxon>Lineolatales</taxon>
        <taxon>Lineolataceae</taxon>
        <taxon>Lineolata</taxon>
    </lineage>
</organism>
<evidence type="ECO:0000256" key="1">
    <source>
        <dbReference type="SAM" id="MobiDB-lite"/>
    </source>
</evidence>
<feature type="compositionally biased region" description="Pro residues" evidence="1">
    <location>
        <begin position="230"/>
        <end position="244"/>
    </location>
</feature>
<dbReference type="EMBL" id="MU001685">
    <property type="protein sequence ID" value="KAF2455735.1"/>
    <property type="molecule type" value="Genomic_DNA"/>
</dbReference>
<dbReference type="AlphaFoldDB" id="A0A6A6NVC6"/>
<feature type="compositionally biased region" description="Polar residues" evidence="1">
    <location>
        <begin position="118"/>
        <end position="150"/>
    </location>
</feature>
<keyword evidence="3" id="KW-1185">Reference proteome</keyword>
<feature type="compositionally biased region" description="Low complexity" evidence="1">
    <location>
        <begin position="316"/>
        <end position="327"/>
    </location>
</feature>
<proteinExistence type="predicted"/>